<evidence type="ECO:0000313" key="1">
    <source>
        <dbReference type="EMBL" id="BEI94885.1"/>
    </source>
</evidence>
<dbReference type="GeneID" id="85498755"/>
<proteinExistence type="predicted"/>
<gene>
    <name evidence="1" type="ORF">CcaverHIS019_0704660</name>
</gene>
<name>A0AA48LAG2_9TREE</name>
<reference evidence="1" key="1">
    <citation type="journal article" date="2023" name="BMC Genomics">
        <title>Chromosome-level genome assemblies of Cutaneotrichosporon spp. (Trichosporonales, Basidiomycota) reveal imbalanced evolution between nucleotide sequences and chromosome synteny.</title>
        <authorList>
            <person name="Kobayashi Y."/>
            <person name="Kayamori A."/>
            <person name="Aoki K."/>
            <person name="Shiwa Y."/>
            <person name="Matsutani M."/>
            <person name="Fujita N."/>
            <person name="Sugita T."/>
            <person name="Iwasaki W."/>
            <person name="Tanaka N."/>
            <person name="Takashima M."/>
        </authorList>
    </citation>
    <scope>NUCLEOTIDE SEQUENCE</scope>
    <source>
        <strain evidence="1">HIS019</strain>
    </source>
</reference>
<sequence>MGGDLISAAAILQIARMAADAVANLGKSTVLSAALAQEGVDVDVLGRLLGALSIRPRKQYAAALSHAAPLHGRFSSRFLSQVLPESVPTVQQKLAESQPGKALLLLVSGLACAAPSRQILGLLRELLAVSYGLPRVAELSESYLRTCSHAGTMAVISEQVQGHLEWYTLAFDTVGEGARRASARELAAVLLAFGRAQTQEGAYVRIRNLCGLEPLLAALSTLFGATVRVGQLMPRAASLSMVDIAPTEIVCEFGTGSASVALVRLGGPVLEYLGTGGVTTPKSFSCGQMRACARARLARAGKSWAARAAAGAFIARTIAADLAMRAELAMSDEAITKPDVIARDWITEFGHAVNVQSLDPPDYESTDHTAVALHGAPPDLVFLLKAAAGSKNAVQLYLACLGDLGVEVQALCDDPEIQSALNQLWLVSYLTVIYGCPVPGLEVRGSAVERWKFPSTVGRMLGSLVVLPAYDGIMGRELAHSRAVAAVQAGAYVLLPRLLAEESVGTLESSLLIMLPGAFRVDKVAVDSFLPDECETVALSDLRDTEPPADASASNIIEYHYAEAETGYALRVLAAGYQLDLAAALKGIMGIRRLHAFTEQVEHTTWLKAAPHHTVAEPQHMSWFQKTVYLSHENEAGRLLAFARVGERRERLKAVFFEGADYRQALAYADRHQCKIVIL</sequence>
<organism evidence="1 2">
    <name type="scientific">Cutaneotrichosporon cavernicola</name>
    <dbReference type="NCBI Taxonomy" id="279322"/>
    <lineage>
        <taxon>Eukaryota</taxon>
        <taxon>Fungi</taxon>
        <taxon>Dikarya</taxon>
        <taxon>Basidiomycota</taxon>
        <taxon>Agaricomycotina</taxon>
        <taxon>Tremellomycetes</taxon>
        <taxon>Trichosporonales</taxon>
        <taxon>Trichosporonaceae</taxon>
        <taxon>Cutaneotrichosporon</taxon>
    </lineage>
</organism>
<dbReference type="KEGG" id="ccac:CcaHIS019_0704660"/>
<dbReference type="AlphaFoldDB" id="A0AA48LAG2"/>
<accession>A0AA48LAG2</accession>
<dbReference type="Proteomes" id="UP001233271">
    <property type="component" value="Chromosome 7b"/>
</dbReference>
<protein>
    <submittedName>
        <fullName evidence="1">Uncharacterized protein</fullName>
    </submittedName>
</protein>
<dbReference type="RefSeq" id="XP_060460150.1">
    <property type="nucleotide sequence ID" value="XM_060603903.1"/>
</dbReference>
<keyword evidence="2" id="KW-1185">Reference proteome</keyword>
<evidence type="ECO:0000313" key="2">
    <source>
        <dbReference type="Proteomes" id="UP001233271"/>
    </source>
</evidence>
<dbReference type="EMBL" id="AP028219">
    <property type="protein sequence ID" value="BEI94885.1"/>
    <property type="molecule type" value="Genomic_DNA"/>
</dbReference>